<reference evidence="2 3" key="1">
    <citation type="journal article" date="2010" name="Stand. Genomic Sci.">
        <title>Complete genome sequence of Planctomyces limnophilus type strain (Mu 290).</title>
        <authorList>
            <person name="Labutti K."/>
            <person name="Sikorski J."/>
            <person name="Schneider S."/>
            <person name="Nolan M."/>
            <person name="Lucas S."/>
            <person name="Glavina Del Rio T."/>
            <person name="Tice H."/>
            <person name="Cheng J.F."/>
            <person name="Goodwin L."/>
            <person name="Pitluck S."/>
            <person name="Liolios K."/>
            <person name="Ivanova N."/>
            <person name="Mavromatis K."/>
            <person name="Mikhailova N."/>
            <person name="Pati A."/>
            <person name="Chen A."/>
            <person name="Palaniappan K."/>
            <person name="Land M."/>
            <person name="Hauser L."/>
            <person name="Chang Y.J."/>
            <person name="Jeffries C.D."/>
            <person name="Tindall B.J."/>
            <person name="Rohde M."/>
            <person name="Goker M."/>
            <person name="Woyke T."/>
            <person name="Bristow J."/>
            <person name="Eisen J.A."/>
            <person name="Markowitz V."/>
            <person name="Hugenholtz P."/>
            <person name="Kyrpides N.C."/>
            <person name="Klenk H.P."/>
            <person name="Lapidus A."/>
        </authorList>
    </citation>
    <scope>NUCLEOTIDE SEQUENCE [LARGE SCALE GENOMIC DNA]</scope>
    <source>
        <strain evidence="3">ATCC 43296 / DSM 3776 / IFAM 1008 / 290</strain>
    </source>
</reference>
<evidence type="ECO:0000313" key="3">
    <source>
        <dbReference type="Proteomes" id="UP000002220"/>
    </source>
</evidence>
<keyword evidence="1" id="KW-1133">Transmembrane helix</keyword>
<keyword evidence="1" id="KW-0812">Transmembrane</keyword>
<dbReference type="HOGENOM" id="CLU_1990588_0_0_0"/>
<accession>D5SWK1</accession>
<evidence type="ECO:0000256" key="1">
    <source>
        <dbReference type="SAM" id="Phobius"/>
    </source>
</evidence>
<gene>
    <name evidence="2" type="ordered locus">Plim_3782</name>
</gene>
<keyword evidence="1" id="KW-0472">Membrane</keyword>
<keyword evidence="3" id="KW-1185">Reference proteome</keyword>
<organism evidence="2 3">
    <name type="scientific">Planctopirus limnophila (strain ATCC 43296 / DSM 3776 / IFAM 1008 / Mu 290)</name>
    <name type="common">Planctomyces limnophilus</name>
    <dbReference type="NCBI Taxonomy" id="521674"/>
    <lineage>
        <taxon>Bacteria</taxon>
        <taxon>Pseudomonadati</taxon>
        <taxon>Planctomycetota</taxon>
        <taxon>Planctomycetia</taxon>
        <taxon>Planctomycetales</taxon>
        <taxon>Planctomycetaceae</taxon>
        <taxon>Planctopirus</taxon>
    </lineage>
</organism>
<dbReference type="KEGG" id="plm:Plim_3782"/>
<evidence type="ECO:0000313" key="2">
    <source>
        <dbReference type="EMBL" id="ADG69594.1"/>
    </source>
</evidence>
<feature type="transmembrane region" description="Helical" evidence="1">
    <location>
        <begin position="77"/>
        <end position="96"/>
    </location>
</feature>
<feature type="transmembrane region" description="Helical" evidence="1">
    <location>
        <begin position="36"/>
        <end position="57"/>
    </location>
</feature>
<dbReference type="AlphaFoldDB" id="D5SWK1"/>
<sequence>MKDDLFKLREPDITQMDPVTQLQTSRQVPLWRMARILGWSPLVMAIPVFFIIAEWIPDRNHGSIADGFRKLNVFLEVMAPLAIICWVAAILIMIWASFYSSAHSRQNWRLAALIFLVGLTLLLMA</sequence>
<proteinExistence type="predicted"/>
<feature type="transmembrane region" description="Helical" evidence="1">
    <location>
        <begin position="108"/>
        <end position="124"/>
    </location>
</feature>
<name>D5SWK1_PLAL2</name>
<dbReference type="EMBL" id="CP001744">
    <property type="protein sequence ID" value="ADG69594.1"/>
    <property type="molecule type" value="Genomic_DNA"/>
</dbReference>
<dbReference type="Proteomes" id="UP000002220">
    <property type="component" value="Chromosome"/>
</dbReference>
<protein>
    <submittedName>
        <fullName evidence="2">Uncharacterized protein</fullName>
    </submittedName>
</protein>